<reference evidence="1 2" key="1">
    <citation type="journal article" date="2018" name="Arch. Microbiol.">
        <title>Hymenobacter segetis sp. nov., isolated from soil.</title>
        <authorList>
            <person name="Ten L.N."/>
            <person name="Lim S.J."/>
            <person name="Kim B.O."/>
            <person name="Kang I.K."/>
            <person name="Jung H.Y."/>
        </authorList>
    </citation>
    <scope>NUCLEOTIDE SEQUENCE [LARGE SCALE GENOMIC DNA]</scope>
    <source>
        <strain evidence="1 2">S7-3-11</strain>
    </source>
</reference>
<dbReference type="EMBL" id="JBCEVZ010000020">
    <property type="protein sequence ID" value="MEL5994616.1"/>
    <property type="molecule type" value="Genomic_DNA"/>
</dbReference>
<evidence type="ECO:0000313" key="1">
    <source>
        <dbReference type="EMBL" id="MEL5994616.1"/>
    </source>
</evidence>
<organism evidence="1 2">
    <name type="scientific">Hymenobacter segetis</name>
    <dbReference type="NCBI Taxonomy" id="2025509"/>
    <lineage>
        <taxon>Bacteria</taxon>
        <taxon>Pseudomonadati</taxon>
        <taxon>Bacteroidota</taxon>
        <taxon>Cytophagia</taxon>
        <taxon>Cytophagales</taxon>
        <taxon>Hymenobacteraceae</taxon>
        <taxon>Hymenobacter</taxon>
    </lineage>
</organism>
<dbReference type="RefSeq" id="WP_342297890.1">
    <property type="nucleotide sequence ID" value="NZ_JBCEVZ010000020.1"/>
</dbReference>
<name>A0ABU9LW72_9BACT</name>
<sequence>MEVVVAEFELYVQFERQSQTPQRVFKAIADLVTAFTKFDELLAQSILPELHAELILDDVEAGSIRSKLAILLRGIPDEAIKNFDWKKLVGHFLLKAKYNLLKLLEGKESFTDAQEIENLRISLESMAPTETFNPLMVPGQIPSIKLVGLIEDIVRAAALLRSNDYADYRSQFGNARINPNFDTSNLRALLATNTETSENEYLVRIKRPDFMGEAMWELVLKNHTIPAKMADTAWLEEFHQGLVDVRPNDYLSIRLRTDTTFQGSFGNPQLHYTVLKVLGVKRF</sequence>
<proteinExistence type="predicted"/>
<keyword evidence="2" id="KW-1185">Reference proteome</keyword>
<comment type="caution">
    <text evidence="1">The sequence shown here is derived from an EMBL/GenBank/DDBJ whole genome shotgun (WGS) entry which is preliminary data.</text>
</comment>
<dbReference type="Proteomes" id="UP001479606">
    <property type="component" value="Unassembled WGS sequence"/>
</dbReference>
<gene>
    <name evidence="1" type="ORF">AAFH49_10390</name>
</gene>
<protein>
    <submittedName>
        <fullName evidence="1">Uncharacterized protein</fullName>
    </submittedName>
</protein>
<accession>A0ABU9LW72</accession>
<evidence type="ECO:0000313" key="2">
    <source>
        <dbReference type="Proteomes" id="UP001479606"/>
    </source>
</evidence>